<dbReference type="GeneID" id="33557726"/>
<dbReference type="OrthoDB" id="435754at2759"/>
<dbReference type="RefSeq" id="XP_021870711.1">
    <property type="nucleotide sequence ID" value="XM_022015917.1"/>
</dbReference>
<dbReference type="GO" id="GO:0033897">
    <property type="term" value="F:ribonuclease T2 activity"/>
    <property type="evidence" value="ECO:0007669"/>
    <property type="project" value="InterPro"/>
</dbReference>
<protein>
    <submittedName>
        <fullName evidence="5">Uncharacterized protein</fullName>
    </submittedName>
</protein>
<evidence type="ECO:0000256" key="1">
    <source>
        <dbReference type="ARBA" id="ARBA00007469"/>
    </source>
</evidence>
<dbReference type="InterPro" id="IPR001568">
    <property type="entry name" value="RNase_T2-like"/>
</dbReference>
<dbReference type="Gene3D" id="3.90.730.10">
    <property type="entry name" value="Ribonuclease T2-like"/>
    <property type="match status" value="1"/>
</dbReference>
<feature type="signal peptide" evidence="4">
    <location>
        <begin position="1"/>
        <end position="20"/>
    </location>
</feature>
<accession>A0A1Y1UF49</accession>
<evidence type="ECO:0000256" key="4">
    <source>
        <dbReference type="SAM" id="SignalP"/>
    </source>
</evidence>
<dbReference type="GO" id="GO:0003723">
    <property type="term" value="F:RNA binding"/>
    <property type="evidence" value="ECO:0007669"/>
    <property type="project" value="InterPro"/>
</dbReference>
<organism evidence="5 6">
    <name type="scientific">Kockovaella imperatae</name>
    <dbReference type="NCBI Taxonomy" id="4999"/>
    <lineage>
        <taxon>Eukaryota</taxon>
        <taxon>Fungi</taxon>
        <taxon>Dikarya</taxon>
        <taxon>Basidiomycota</taxon>
        <taxon>Agaricomycotina</taxon>
        <taxon>Tremellomycetes</taxon>
        <taxon>Tremellales</taxon>
        <taxon>Cuniculitremaceae</taxon>
        <taxon>Kockovaella</taxon>
    </lineage>
</organism>
<dbReference type="SUPFAM" id="SSF55895">
    <property type="entry name" value="Ribonuclease Rh-like"/>
    <property type="match status" value="1"/>
</dbReference>
<dbReference type="EMBL" id="NBSH01000007">
    <property type="protein sequence ID" value="ORX36642.1"/>
    <property type="molecule type" value="Genomic_DNA"/>
</dbReference>
<evidence type="ECO:0000313" key="6">
    <source>
        <dbReference type="Proteomes" id="UP000193218"/>
    </source>
</evidence>
<dbReference type="Pfam" id="PF00445">
    <property type="entry name" value="Ribonuclease_T2"/>
    <property type="match status" value="1"/>
</dbReference>
<reference evidence="5 6" key="1">
    <citation type="submission" date="2017-03" db="EMBL/GenBank/DDBJ databases">
        <title>Widespread Adenine N6-methylation of Active Genes in Fungi.</title>
        <authorList>
            <consortium name="DOE Joint Genome Institute"/>
            <person name="Mondo S.J."/>
            <person name="Dannebaum R.O."/>
            <person name="Kuo R.C."/>
            <person name="Louie K.B."/>
            <person name="Bewick A.J."/>
            <person name="Labutti K."/>
            <person name="Haridas S."/>
            <person name="Kuo A."/>
            <person name="Salamov A."/>
            <person name="Ahrendt S.R."/>
            <person name="Lau R."/>
            <person name="Bowen B.P."/>
            <person name="Lipzen A."/>
            <person name="Sullivan W."/>
            <person name="Andreopoulos W.B."/>
            <person name="Clum A."/>
            <person name="Lindquist E."/>
            <person name="Daum C."/>
            <person name="Northen T.R."/>
            <person name="Ramamoorthy G."/>
            <person name="Schmitz R.J."/>
            <person name="Gryganskyi A."/>
            <person name="Culley D."/>
            <person name="Magnuson J."/>
            <person name="James T.Y."/>
            <person name="O'Malley M.A."/>
            <person name="Stajich J.E."/>
            <person name="Spatafora J.W."/>
            <person name="Visel A."/>
            <person name="Grigoriev I.V."/>
        </authorList>
    </citation>
    <scope>NUCLEOTIDE SEQUENCE [LARGE SCALE GENOMIC DNA]</scope>
    <source>
        <strain evidence="5 6">NRRL Y-17943</strain>
    </source>
</reference>
<dbReference type="AlphaFoldDB" id="A0A1Y1UF49"/>
<gene>
    <name evidence="5" type="ORF">BD324DRAFT_626649</name>
</gene>
<comment type="similarity">
    <text evidence="1 2">Belongs to the RNase T2 family.</text>
</comment>
<name>A0A1Y1UF49_9TREE</name>
<feature type="chain" id="PRO_5010995996" evidence="4">
    <location>
        <begin position="21"/>
        <end position="329"/>
    </location>
</feature>
<proteinExistence type="inferred from homology"/>
<evidence type="ECO:0000313" key="5">
    <source>
        <dbReference type="EMBL" id="ORX36642.1"/>
    </source>
</evidence>
<dbReference type="STRING" id="4999.A0A1Y1UF49"/>
<feature type="region of interest" description="Disordered" evidence="3">
    <location>
        <begin position="251"/>
        <end position="272"/>
    </location>
</feature>
<feature type="region of interest" description="Disordered" evidence="3">
    <location>
        <begin position="290"/>
        <end position="318"/>
    </location>
</feature>
<dbReference type="InterPro" id="IPR036430">
    <property type="entry name" value="RNase_T2-like_sf"/>
</dbReference>
<evidence type="ECO:0000256" key="3">
    <source>
        <dbReference type="SAM" id="MobiDB-lite"/>
    </source>
</evidence>
<feature type="compositionally biased region" description="Low complexity" evidence="3">
    <location>
        <begin position="252"/>
        <end position="262"/>
    </location>
</feature>
<keyword evidence="4" id="KW-0732">Signal</keyword>
<evidence type="ECO:0000256" key="2">
    <source>
        <dbReference type="RuleBase" id="RU004328"/>
    </source>
</evidence>
<dbReference type="Proteomes" id="UP000193218">
    <property type="component" value="Unassembled WGS sequence"/>
</dbReference>
<keyword evidence="6" id="KW-1185">Reference proteome</keyword>
<sequence>MIASAWLLGCLTALLRVATARDCPHILSCTVGAEQADPCCVPSPGGLIVFRQRFEPDKGSDEGTWGVDGLEVLDCAGQTSQDLQPFGPSYQHEEIASFCLRSDVFGGQRSFDQAEGEWAQSEVGEGVEEVWERSWNTAGRFISTIGPSCMPAGQGVASFFHTLHKLHSAFPTADLLSNADISPSPDTTYTLAEILDALKFKSHQPIVECDNMTLSSVLWPLQIQDTFQGGFVVPSFLLERKSSCPVEGIIFPPATTRPAPTTSHTWDPITRPTPRAISLDHDDSKLYFLPEQKVPQHDPRRLGVFKAGDEDREEDKEGRYWKRYRRDEL</sequence>
<comment type="caution">
    <text evidence="5">The sequence shown here is derived from an EMBL/GenBank/DDBJ whole genome shotgun (WGS) entry which is preliminary data.</text>
</comment>
<dbReference type="InParanoid" id="A0A1Y1UF49"/>